<accession>A0AAN9AER5</accession>
<evidence type="ECO:0000256" key="6">
    <source>
        <dbReference type="ARBA" id="ARBA00023212"/>
    </source>
</evidence>
<dbReference type="GO" id="GO:1905515">
    <property type="term" value="P:non-motile cilium assembly"/>
    <property type="evidence" value="ECO:0007669"/>
    <property type="project" value="TreeGrafter"/>
</dbReference>
<keyword evidence="6" id="KW-0206">Cytoskeleton</keyword>
<feature type="non-terminal residue" evidence="8">
    <location>
        <position position="1"/>
    </location>
</feature>
<evidence type="ECO:0000256" key="2">
    <source>
        <dbReference type="ARBA" id="ARBA00004300"/>
    </source>
</evidence>
<dbReference type="EMBL" id="JAXCGZ010000410">
    <property type="protein sequence ID" value="KAK7086034.1"/>
    <property type="molecule type" value="Genomic_DNA"/>
</dbReference>
<keyword evidence="9" id="KW-1185">Reference proteome</keyword>
<reference evidence="8 9" key="1">
    <citation type="submission" date="2023-11" db="EMBL/GenBank/DDBJ databases">
        <title>Halocaridina rubra genome assembly.</title>
        <authorList>
            <person name="Smith C."/>
        </authorList>
    </citation>
    <scope>NUCLEOTIDE SEQUENCE [LARGE SCALE GENOMIC DNA]</scope>
    <source>
        <strain evidence="8">EP-1</strain>
        <tissue evidence="8">Whole</tissue>
    </source>
</reference>
<dbReference type="InterPro" id="IPR026201">
    <property type="entry name" value="Cep290"/>
</dbReference>
<organism evidence="8 9">
    <name type="scientific">Halocaridina rubra</name>
    <name type="common">Hawaiian red shrimp</name>
    <dbReference type="NCBI Taxonomy" id="373956"/>
    <lineage>
        <taxon>Eukaryota</taxon>
        <taxon>Metazoa</taxon>
        <taxon>Ecdysozoa</taxon>
        <taxon>Arthropoda</taxon>
        <taxon>Crustacea</taxon>
        <taxon>Multicrustacea</taxon>
        <taxon>Malacostraca</taxon>
        <taxon>Eumalacostraca</taxon>
        <taxon>Eucarida</taxon>
        <taxon>Decapoda</taxon>
        <taxon>Pleocyemata</taxon>
        <taxon>Caridea</taxon>
        <taxon>Atyoidea</taxon>
        <taxon>Atyidae</taxon>
        <taxon>Halocaridina</taxon>
    </lineage>
</organism>
<comment type="subcellular location">
    <subcellularLocation>
        <location evidence="1">Cytoplasm</location>
        <location evidence="1">Cytoskeleton</location>
        <location evidence="1">Cilium basal body</location>
    </subcellularLocation>
    <subcellularLocation>
        <location evidence="2">Cytoplasm</location>
        <location evidence="2">Cytoskeleton</location>
        <location evidence="2">Microtubule organizing center</location>
        <location evidence="2">Centrosome</location>
    </subcellularLocation>
</comment>
<evidence type="ECO:0000313" key="8">
    <source>
        <dbReference type="EMBL" id="KAK7086034.1"/>
    </source>
</evidence>
<evidence type="ECO:0000256" key="5">
    <source>
        <dbReference type="ARBA" id="ARBA00023054"/>
    </source>
</evidence>
<dbReference type="GO" id="GO:0097711">
    <property type="term" value="P:ciliary basal body-plasma membrane docking"/>
    <property type="evidence" value="ECO:0007669"/>
    <property type="project" value="TreeGrafter"/>
</dbReference>
<evidence type="ECO:0000256" key="4">
    <source>
        <dbReference type="ARBA" id="ARBA00022794"/>
    </source>
</evidence>
<keyword evidence="3" id="KW-0963">Cytoplasm</keyword>
<sequence>LSVVIGELQSYMAGEFSLADAVRELKEARSQVRVRDVQITQLTSLVNALQININDVLDENGQL</sequence>
<dbReference type="PANTHER" id="PTHR18879:SF20">
    <property type="entry name" value="CENTROSOMAL PROTEIN OF 290 KDA"/>
    <property type="match status" value="1"/>
</dbReference>
<protein>
    <submittedName>
        <fullName evidence="8">Uncharacterized protein</fullName>
    </submittedName>
</protein>
<proteinExistence type="predicted"/>
<dbReference type="PANTHER" id="PTHR18879">
    <property type="entry name" value="CENTROSOMAL PROTEIN OF 290 KDA"/>
    <property type="match status" value="1"/>
</dbReference>
<comment type="caution">
    <text evidence="8">The sequence shown here is derived from an EMBL/GenBank/DDBJ whole genome shotgun (WGS) entry which is preliminary data.</text>
</comment>
<dbReference type="GO" id="GO:0035869">
    <property type="term" value="C:ciliary transition zone"/>
    <property type="evidence" value="ECO:0007669"/>
    <property type="project" value="TreeGrafter"/>
</dbReference>
<dbReference type="GO" id="GO:0034451">
    <property type="term" value="C:centriolar satellite"/>
    <property type="evidence" value="ECO:0007669"/>
    <property type="project" value="TreeGrafter"/>
</dbReference>
<feature type="non-terminal residue" evidence="8">
    <location>
        <position position="63"/>
    </location>
</feature>
<keyword evidence="5" id="KW-0175">Coiled coil</keyword>
<dbReference type="Proteomes" id="UP001381693">
    <property type="component" value="Unassembled WGS sequence"/>
</dbReference>
<keyword evidence="4" id="KW-0970">Cilium biogenesis/degradation</keyword>
<dbReference type="AlphaFoldDB" id="A0AAN9AER5"/>
<gene>
    <name evidence="8" type="ORF">SK128_014506</name>
</gene>
<keyword evidence="7" id="KW-0966">Cell projection</keyword>
<evidence type="ECO:0000256" key="3">
    <source>
        <dbReference type="ARBA" id="ARBA00022490"/>
    </source>
</evidence>
<dbReference type="GO" id="GO:1905349">
    <property type="term" value="P:ciliary transition zone assembly"/>
    <property type="evidence" value="ECO:0007669"/>
    <property type="project" value="TreeGrafter"/>
</dbReference>
<evidence type="ECO:0000256" key="1">
    <source>
        <dbReference type="ARBA" id="ARBA00004120"/>
    </source>
</evidence>
<name>A0AAN9AER5_HALRR</name>
<evidence type="ECO:0000256" key="7">
    <source>
        <dbReference type="ARBA" id="ARBA00023273"/>
    </source>
</evidence>
<evidence type="ECO:0000313" key="9">
    <source>
        <dbReference type="Proteomes" id="UP001381693"/>
    </source>
</evidence>